<dbReference type="InterPro" id="IPR032808">
    <property type="entry name" value="DoxX"/>
</dbReference>
<evidence type="ECO:0000313" key="7">
    <source>
        <dbReference type="EMBL" id="MBU3060996.1"/>
    </source>
</evidence>
<evidence type="ECO:0000256" key="1">
    <source>
        <dbReference type="ARBA" id="ARBA00004141"/>
    </source>
</evidence>
<sequence length="171" mass="18039">MAPLVILVVVTLVALLARRLGITMLPGPAVPLRIGLAAMFTATGLAHFIGMRAELIRMVPPGLPAPGFLVTLTGVLELAAVFGLLIPRTARWTAIGLTVQLVAMFPANVHAALAHQSSAPEDQLLPRTLMQLVFLAATVAVAAHRTAASGLPPHPRFSGPHRPPELGREKR</sequence>
<feature type="region of interest" description="Disordered" evidence="5">
    <location>
        <begin position="150"/>
        <end position="171"/>
    </location>
</feature>
<dbReference type="PANTHER" id="PTHR36974">
    <property type="entry name" value="MEMBRANE PROTEIN-RELATED"/>
    <property type="match status" value="1"/>
</dbReference>
<evidence type="ECO:0000313" key="8">
    <source>
        <dbReference type="Proteomes" id="UP000733379"/>
    </source>
</evidence>
<keyword evidence="8" id="KW-1185">Reference proteome</keyword>
<organism evidence="7 8">
    <name type="scientific">Nocardia albiluteola</name>
    <dbReference type="NCBI Taxonomy" id="2842303"/>
    <lineage>
        <taxon>Bacteria</taxon>
        <taxon>Bacillati</taxon>
        <taxon>Actinomycetota</taxon>
        <taxon>Actinomycetes</taxon>
        <taxon>Mycobacteriales</taxon>
        <taxon>Nocardiaceae</taxon>
        <taxon>Nocardia</taxon>
    </lineage>
</organism>
<evidence type="ECO:0000256" key="3">
    <source>
        <dbReference type="ARBA" id="ARBA00022989"/>
    </source>
</evidence>
<feature type="transmembrane region" description="Helical" evidence="6">
    <location>
        <begin position="92"/>
        <end position="112"/>
    </location>
</feature>
<keyword evidence="4 6" id="KW-0472">Membrane</keyword>
<protein>
    <submittedName>
        <fullName evidence="7">DoxX family membrane protein</fullName>
    </submittedName>
</protein>
<comment type="subcellular location">
    <subcellularLocation>
        <location evidence="1">Membrane</location>
        <topology evidence="1">Multi-pass membrane protein</topology>
    </subcellularLocation>
</comment>
<dbReference type="RefSeq" id="WP_215915762.1">
    <property type="nucleotide sequence ID" value="NZ_JAHKNI010000001.1"/>
</dbReference>
<gene>
    <name evidence="7" type="ORF">KO481_05590</name>
</gene>
<keyword evidence="2 6" id="KW-0812">Transmembrane</keyword>
<dbReference type="Pfam" id="PF07681">
    <property type="entry name" value="DoxX"/>
    <property type="match status" value="1"/>
</dbReference>
<keyword evidence="3 6" id="KW-1133">Transmembrane helix</keyword>
<dbReference type="PANTHER" id="PTHR36974:SF1">
    <property type="entry name" value="DOXX FAMILY MEMBRANE PROTEIN"/>
    <property type="match status" value="1"/>
</dbReference>
<dbReference type="Proteomes" id="UP000733379">
    <property type="component" value="Unassembled WGS sequence"/>
</dbReference>
<feature type="transmembrane region" description="Helical" evidence="6">
    <location>
        <begin position="29"/>
        <end position="51"/>
    </location>
</feature>
<feature type="transmembrane region" description="Helical" evidence="6">
    <location>
        <begin position="63"/>
        <end position="86"/>
    </location>
</feature>
<evidence type="ECO:0000256" key="2">
    <source>
        <dbReference type="ARBA" id="ARBA00022692"/>
    </source>
</evidence>
<name>A0ABS6ASI9_9NOCA</name>
<evidence type="ECO:0000256" key="6">
    <source>
        <dbReference type="SAM" id="Phobius"/>
    </source>
</evidence>
<comment type="caution">
    <text evidence="7">The sequence shown here is derived from an EMBL/GenBank/DDBJ whole genome shotgun (WGS) entry which is preliminary data.</text>
</comment>
<feature type="compositionally biased region" description="Basic and acidic residues" evidence="5">
    <location>
        <begin position="162"/>
        <end position="171"/>
    </location>
</feature>
<reference evidence="7 8" key="1">
    <citation type="submission" date="2021-06" db="EMBL/GenBank/DDBJ databases">
        <title>Actinomycetes sequencing.</title>
        <authorList>
            <person name="Shan Q."/>
        </authorList>
    </citation>
    <scope>NUCLEOTIDE SEQUENCE [LARGE SCALE GENOMIC DNA]</scope>
    <source>
        <strain evidence="7 8">NEAU-G5</strain>
    </source>
</reference>
<accession>A0ABS6ASI9</accession>
<evidence type="ECO:0000256" key="5">
    <source>
        <dbReference type="SAM" id="MobiDB-lite"/>
    </source>
</evidence>
<feature type="transmembrane region" description="Helical" evidence="6">
    <location>
        <begin position="124"/>
        <end position="143"/>
    </location>
</feature>
<proteinExistence type="predicted"/>
<evidence type="ECO:0000256" key="4">
    <source>
        <dbReference type="ARBA" id="ARBA00023136"/>
    </source>
</evidence>
<dbReference type="EMBL" id="JAHKNI010000001">
    <property type="protein sequence ID" value="MBU3060996.1"/>
    <property type="molecule type" value="Genomic_DNA"/>
</dbReference>